<keyword evidence="1" id="KW-0732">Signal</keyword>
<dbReference type="AlphaFoldDB" id="Q39SA4"/>
<name>Q39SA4_GEOMG</name>
<dbReference type="SUPFAM" id="SSF52833">
    <property type="entry name" value="Thioredoxin-like"/>
    <property type="match status" value="1"/>
</dbReference>
<dbReference type="STRING" id="269799.Gmet_2652"/>
<dbReference type="eggNOG" id="COG3118">
    <property type="taxonomic scope" value="Bacteria"/>
</dbReference>
<dbReference type="HOGENOM" id="CLU_801139_0_0_7"/>
<dbReference type="DNASU" id="3740172"/>
<dbReference type="Proteomes" id="UP000007073">
    <property type="component" value="Chromosome"/>
</dbReference>
<dbReference type="eggNOG" id="COG0793">
    <property type="taxonomic scope" value="Bacteria"/>
</dbReference>
<dbReference type="SUPFAM" id="SSF48452">
    <property type="entry name" value="TPR-like"/>
    <property type="match status" value="1"/>
</dbReference>
<dbReference type="InterPro" id="IPR036249">
    <property type="entry name" value="Thioredoxin-like_sf"/>
</dbReference>
<dbReference type="InterPro" id="IPR001478">
    <property type="entry name" value="PDZ"/>
</dbReference>
<dbReference type="InterPro" id="IPR013766">
    <property type="entry name" value="Thioredoxin_domain"/>
</dbReference>
<dbReference type="GO" id="GO:0006950">
    <property type="term" value="P:response to stress"/>
    <property type="evidence" value="ECO:0007669"/>
    <property type="project" value="UniProtKB-ARBA"/>
</dbReference>
<dbReference type="PANTHER" id="PTHR45663">
    <property type="entry name" value="GEO12009P1"/>
    <property type="match status" value="1"/>
</dbReference>
<keyword evidence="5" id="KW-1185">Reference proteome</keyword>
<proteinExistence type="predicted"/>
<dbReference type="RefSeq" id="WP_004511809.1">
    <property type="nucleotide sequence ID" value="NC_007517.1"/>
</dbReference>
<dbReference type="SUPFAM" id="SSF50156">
    <property type="entry name" value="PDZ domain-like"/>
    <property type="match status" value="1"/>
</dbReference>
<evidence type="ECO:0000256" key="1">
    <source>
        <dbReference type="SAM" id="SignalP"/>
    </source>
</evidence>
<evidence type="ECO:0000313" key="5">
    <source>
        <dbReference type="Proteomes" id="UP000007073"/>
    </source>
</evidence>
<reference evidence="4 5" key="1">
    <citation type="submission" date="2005-10" db="EMBL/GenBank/DDBJ databases">
        <title>Complete sequence of Geobacter metallireducens GS-15.</title>
        <authorList>
            <consortium name="US DOE Joint Genome Institute"/>
            <person name="Copeland A."/>
            <person name="Lucas S."/>
            <person name="Lapidus A."/>
            <person name="Barry K."/>
            <person name="Detter J.C."/>
            <person name="Glavina T."/>
            <person name="Hammon N."/>
            <person name="Israni S."/>
            <person name="Pitluck S."/>
            <person name="Di Bartolo G."/>
            <person name="Chain P."/>
            <person name="Schmutz J."/>
            <person name="Larimer F."/>
            <person name="Land M."/>
            <person name="Kyrpides N."/>
            <person name="Ivanova N."/>
            <person name="Richardson P."/>
        </authorList>
    </citation>
    <scope>NUCLEOTIDE SEQUENCE [LARGE SCALE GENOMIC DNA]</scope>
    <source>
        <strain evidence="5">ATCC 53774 / DSM 7210 / GS-15</strain>
    </source>
</reference>
<dbReference type="SMR" id="Q39SA4"/>
<dbReference type="PANTHER" id="PTHR45663:SF11">
    <property type="entry name" value="GEO12009P1"/>
    <property type="match status" value="1"/>
</dbReference>
<dbReference type="InterPro" id="IPR036034">
    <property type="entry name" value="PDZ_sf"/>
</dbReference>
<dbReference type="GO" id="GO:0005737">
    <property type="term" value="C:cytoplasm"/>
    <property type="evidence" value="ECO:0007669"/>
    <property type="project" value="TreeGrafter"/>
</dbReference>
<dbReference type="Gene3D" id="3.40.30.10">
    <property type="entry name" value="Glutaredoxin"/>
    <property type="match status" value="1"/>
</dbReference>
<dbReference type="Gene3D" id="2.30.42.10">
    <property type="match status" value="1"/>
</dbReference>
<dbReference type="GO" id="GO:0015035">
    <property type="term" value="F:protein-disulfide reductase activity"/>
    <property type="evidence" value="ECO:0007669"/>
    <property type="project" value="TreeGrafter"/>
</dbReference>
<dbReference type="Pfam" id="PF00595">
    <property type="entry name" value="PDZ"/>
    <property type="match status" value="1"/>
</dbReference>
<dbReference type="PROSITE" id="PS51352">
    <property type="entry name" value="THIOREDOXIN_2"/>
    <property type="match status" value="1"/>
</dbReference>
<evidence type="ECO:0000313" key="4">
    <source>
        <dbReference type="EMBL" id="ABB32870.1"/>
    </source>
</evidence>
<dbReference type="EMBL" id="CP000148">
    <property type="protein sequence ID" value="ABB32870.1"/>
    <property type="molecule type" value="Genomic_DNA"/>
</dbReference>
<feature type="signal peptide" evidence="1">
    <location>
        <begin position="1"/>
        <end position="24"/>
    </location>
</feature>
<dbReference type="Gene3D" id="1.25.40.10">
    <property type="entry name" value="Tetratricopeptide repeat domain"/>
    <property type="match status" value="1"/>
</dbReference>
<accession>Q39SA4</accession>
<evidence type="ECO:0000259" key="2">
    <source>
        <dbReference type="PROSITE" id="PS50106"/>
    </source>
</evidence>
<dbReference type="PROSITE" id="PS50106">
    <property type="entry name" value="PDZ"/>
    <property type="match status" value="1"/>
</dbReference>
<sequence length="346" mass="37507">MKKTLPQLVIMSVLCLLAALPALAQEEIPAAAKERFKAGLALIEKADKSADFLAALAEFEAAAALAPTWPDSHYNLAQLAAESDKPAKAIKEYRAYLALKPDAADRGAVEAEMARMKELIALKRKVGLPGVTFAAMADGIWVLQVLPGAGIEKTGLRKGHQIVGVGGKPLAGNKLEDLFKAIEANNITDTMSRGSSERMYSRMTRDTKTQGPVVVLNVKQSRQQEKPFLILCKKEMFRSKIIEIEEDEFEDEVLKAPLPVAVTFWGDSCEPCKEFVPVLEAESAKYAGKVKFVNINVDGNRKLADQLAVKEVPALMVYKGGSAVATATGKLPREKVAEMLQDAAGR</sequence>
<dbReference type="KEGG" id="gme:Gmet_2652"/>
<feature type="domain" description="Thioredoxin" evidence="3">
    <location>
        <begin position="220"/>
        <end position="345"/>
    </location>
</feature>
<feature type="chain" id="PRO_5004223221" evidence="1">
    <location>
        <begin position="25"/>
        <end position="346"/>
    </location>
</feature>
<dbReference type="CDD" id="cd02947">
    <property type="entry name" value="TRX_family"/>
    <property type="match status" value="1"/>
</dbReference>
<reference evidence="4 5" key="2">
    <citation type="journal article" date="2009" name="BMC Microbiol.">
        <title>The genome sequence of Geobacter metallireducens: features of metabolism, physiology and regulation common and dissimilar to Geobacter sulfurreducens.</title>
        <authorList>
            <person name="Aklujkar M."/>
            <person name="Krushkal J."/>
            <person name="DiBartolo G."/>
            <person name="Lapidus A."/>
            <person name="Land M.L."/>
            <person name="Lovley D.R."/>
        </authorList>
    </citation>
    <scope>NUCLEOTIDE SEQUENCE [LARGE SCALE GENOMIC DNA]</scope>
    <source>
        <strain evidence="5">ATCC 53774 / DSM 7210 / GS-15</strain>
    </source>
</reference>
<dbReference type="InterPro" id="IPR011990">
    <property type="entry name" value="TPR-like_helical_dom_sf"/>
</dbReference>
<feature type="domain" description="PDZ" evidence="2">
    <location>
        <begin position="118"/>
        <end position="183"/>
    </location>
</feature>
<gene>
    <name evidence="4" type="ordered locus">Gmet_2652</name>
</gene>
<protein>
    <submittedName>
        <fullName evidence="4">Thioredoxin domain protein</fullName>
    </submittedName>
</protein>
<evidence type="ECO:0000259" key="3">
    <source>
        <dbReference type="PROSITE" id="PS51352"/>
    </source>
</evidence>
<organism evidence="4 5">
    <name type="scientific">Geobacter metallireducens (strain ATCC 53774 / DSM 7210 / GS-15)</name>
    <dbReference type="NCBI Taxonomy" id="269799"/>
    <lineage>
        <taxon>Bacteria</taxon>
        <taxon>Pseudomonadati</taxon>
        <taxon>Thermodesulfobacteriota</taxon>
        <taxon>Desulfuromonadia</taxon>
        <taxon>Geobacterales</taxon>
        <taxon>Geobacteraceae</taxon>
        <taxon>Geobacter</taxon>
    </lineage>
</organism>
<dbReference type="Pfam" id="PF00085">
    <property type="entry name" value="Thioredoxin"/>
    <property type="match status" value="1"/>
</dbReference>